<dbReference type="InterPro" id="IPR002539">
    <property type="entry name" value="MaoC-like_dom"/>
</dbReference>
<dbReference type="Proteomes" id="UP001157126">
    <property type="component" value="Unassembled WGS sequence"/>
</dbReference>
<feature type="domain" description="MaoC-like" evidence="2">
    <location>
        <begin position="30"/>
        <end position="126"/>
    </location>
</feature>
<sequence length="172" mass="18704">MARPDPPRVPEHLVPAEDLGVGSVIDLGTYVVSREEILDFATQWDPLPIHVDDEAAASGPFGEVIASGLHTLSLFQRLTVERAFGRWAVVAGRELRQVRFRAPVRAGAIISGTLTVEAVEPTRPDRSLVTVAGVLRAGDAEVLTLVLDVYVRRRNNAPSETRRPDPTRSGPL</sequence>
<proteinExistence type="inferred from homology"/>
<gene>
    <name evidence="3" type="ORF">GCM10025883_16650</name>
</gene>
<organism evidence="3 4">
    <name type="scientific">Mobilicoccus caccae</name>
    <dbReference type="NCBI Taxonomy" id="1859295"/>
    <lineage>
        <taxon>Bacteria</taxon>
        <taxon>Bacillati</taxon>
        <taxon>Actinomycetota</taxon>
        <taxon>Actinomycetes</taxon>
        <taxon>Micrococcales</taxon>
        <taxon>Dermatophilaceae</taxon>
        <taxon>Mobilicoccus</taxon>
    </lineage>
</organism>
<dbReference type="SUPFAM" id="SSF54637">
    <property type="entry name" value="Thioesterase/thiol ester dehydrase-isomerase"/>
    <property type="match status" value="1"/>
</dbReference>
<accession>A0ABQ6INX7</accession>
<protein>
    <recommendedName>
        <fullName evidence="2">MaoC-like domain-containing protein</fullName>
    </recommendedName>
</protein>
<dbReference type="EMBL" id="BSUO01000001">
    <property type="protein sequence ID" value="GMA39620.1"/>
    <property type="molecule type" value="Genomic_DNA"/>
</dbReference>
<comment type="similarity">
    <text evidence="1">Belongs to the enoyl-CoA hydratase/isomerase family.</text>
</comment>
<name>A0ABQ6INX7_9MICO</name>
<evidence type="ECO:0000313" key="3">
    <source>
        <dbReference type="EMBL" id="GMA39620.1"/>
    </source>
</evidence>
<reference evidence="4" key="1">
    <citation type="journal article" date="2019" name="Int. J. Syst. Evol. Microbiol.">
        <title>The Global Catalogue of Microorganisms (GCM) 10K type strain sequencing project: providing services to taxonomists for standard genome sequencing and annotation.</title>
        <authorList>
            <consortium name="The Broad Institute Genomics Platform"/>
            <consortium name="The Broad Institute Genome Sequencing Center for Infectious Disease"/>
            <person name="Wu L."/>
            <person name="Ma J."/>
        </authorList>
    </citation>
    <scope>NUCLEOTIDE SEQUENCE [LARGE SCALE GENOMIC DNA]</scope>
    <source>
        <strain evidence="4">NBRC 113072</strain>
    </source>
</reference>
<keyword evidence="4" id="KW-1185">Reference proteome</keyword>
<evidence type="ECO:0000256" key="1">
    <source>
        <dbReference type="ARBA" id="ARBA00005254"/>
    </source>
</evidence>
<dbReference type="InterPro" id="IPR029069">
    <property type="entry name" value="HotDog_dom_sf"/>
</dbReference>
<dbReference type="Pfam" id="PF01575">
    <property type="entry name" value="MaoC_dehydratas"/>
    <property type="match status" value="1"/>
</dbReference>
<comment type="caution">
    <text evidence="3">The sequence shown here is derived from an EMBL/GenBank/DDBJ whole genome shotgun (WGS) entry which is preliminary data.</text>
</comment>
<dbReference type="RefSeq" id="WP_284303496.1">
    <property type="nucleotide sequence ID" value="NZ_BSUO01000001.1"/>
</dbReference>
<dbReference type="Gene3D" id="3.10.129.10">
    <property type="entry name" value="Hotdog Thioesterase"/>
    <property type="match status" value="1"/>
</dbReference>
<evidence type="ECO:0000313" key="4">
    <source>
        <dbReference type="Proteomes" id="UP001157126"/>
    </source>
</evidence>
<evidence type="ECO:0000259" key="2">
    <source>
        <dbReference type="Pfam" id="PF01575"/>
    </source>
</evidence>